<evidence type="ECO:0000313" key="3">
    <source>
        <dbReference type="EMBL" id="KRY60376.1"/>
    </source>
</evidence>
<accession>A0A0V1DG81</accession>
<feature type="domain" description="Reverse transcriptase" evidence="2">
    <location>
        <begin position="622"/>
        <end position="828"/>
    </location>
</feature>
<dbReference type="PROSITE" id="PS50878">
    <property type="entry name" value="RT_POL"/>
    <property type="match status" value="1"/>
</dbReference>
<keyword evidence="4" id="KW-1185">Reference proteome</keyword>
<name>A0A0V1DG81_TRIBR</name>
<dbReference type="GO" id="GO:0003964">
    <property type="term" value="F:RNA-directed DNA polymerase activity"/>
    <property type="evidence" value="ECO:0007669"/>
    <property type="project" value="UniProtKB-EC"/>
</dbReference>
<evidence type="ECO:0000259" key="2">
    <source>
        <dbReference type="PROSITE" id="PS50878"/>
    </source>
</evidence>
<evidence type="ECO:0000313" key="4">
    <source>
        <dbReference type="Proteomes" id="UP000054653"/>
    </source>
</evidence>
<dbReference type="InterPro" id="IPR021109">
    <property type="entry name" value="Peptidase_aspartic_dom_sf"/>
</dbReference>
<dbReference type="EC" id="2.7.7.49" evidence="1"/>
<proteinExistence type="predicted"/>
<dbReference type="Pfam" id="PF00078">
    <property type="entry name" value="RVT_1"/>
    <property type="match status" value="1"/>
</dbReference>
<comment type="caution">
    <text evidence="3">The sequence shown here is derived from an EMBL/GenBank/DDBJ whole genome shotgun (WGS) entry which is preliminary data.</text>
</comment>
<dbReference type="InterPro" id="IPR000477">
    <property type="entry name" value="RT_dom"/>
</dbReference>
<gene>
    <name evidence="3" type="primary">K02A2.6</name>
    <name evidence="3" type="ORF">T03_17530</name>
</gene>
<evidence type="ECO:0000256" key="1">
    <source>
        <dbReference type="ARBA" id="ARBA00012493"/>
    </source>
</evidence>
<sequence>MYQNHYLKSRLLKMQKCYFNTSYLLFCAFCSLLQVSYSSEMKIYVPVMDKICLIQKIGIREEILNSMGLYLSASSFRYCIAYSYSDFSPYNYSIFAYNEKARSCSPLYDIAEENIIDNCSEQLHDLQFYKVTHCLPAEGFMYSFEEEVEENVNKINAVKLKATAEICIVERHPFNMTESSERRYYNGTGKIINLRIGSMRVQCTVHEIPLLKKHMKHQCLLWNSKTFWYCIKFCARQFQANLCNAVYYEAEEKTCLHLLLNASQALNEYSESKRETVHFIEKCVEVAERHEYLQQSAINRIQSDETSISSASRTRRPRCCRTRNVREQELDFFYYVPSENIQVQYAKLYEFFEICKVQLLNISIIRNAFTIQTARKIYSLNRCLHICRRHTSCMAILFSQLHHQCKKIFKGRSSNSISVHAHEMVVALKECFKDRPDERKWNPKPLIYYFNETQEICAAEIYKQKNLTSWEVMTIDKDVSNFQRYCTANQELWLIPSAKRDQSCMSSRKIRVTVVIENFPCEMEIDTGSEYTILSECVFRKLSQGRKIRLQPITLKLATSQGELVKVKGSCSVNVQYGNIHRTLTLIVAKGHCPNLLGLNWFEPLGIHLSGVHHLMSTPPQISEVLRKYQFVFTEELGMYVGKPVSLDLDPDVTPICMKARKVPFALREKIDAELDRLVEQGVLEPVDHLGKHAYPIPAVNQLLASLSGGKVFAKLDLAQAYQQLTVDDATADAQTIITHRGTFRVKRLQFGISAAPGIFQNVIDKTVTGIQGVLPYFDDILIAASDEKELANRLETVLHRFAKAGLRIKSDKCKFCLPRVEFLGFEIDATGIHPAKAKVQAIQDAPTPKNKQQLQAFLGLLNFYHSFLKDKATVAEPLHRLLDKKARWTWTSKHGKAFGDTCDASPHGIGAVLCHKLSSTQEIPIALLQKVGIREEILDSIELFLFNASFKSCIAYSYSDLNPHYYSIFAYNEKTSSCSKIRGMLEENIIVNCSEQMHDLQFYKVTHCLPAEGFMYSFEEEIEENVNKINAVKLKATAEICIVERHPFSENFLLKRTGIFFLKSLELCLAHCRVLSMRGKCHAVLFSGEEKVCLLLQQNQPLQRRDAVRKSGSQLFTLNYCYCNMTESSERRYYNGSGKIINLRVESMRVQCTVHEIPLLRKHMKHQWLLWNSINFRYCIQSCARQFQRNSCNAVYFEAEEKTCLHLVLNASQALYEYSESKKETAHFIEKCVEVAEQQEYQQESAINHIQPDETSISSPSRPRSSRTHNVREQELDFFHYVAAENVEERYVKLYEFFEVCKVQLLNISIIRNAFAIEIPRRIYSVNRCLHICRWHTSCMAILFSQLHHQCKTIFKGRSSYPILVHAHEMVVALKKCFKDRPDERKWNPKPLIYYFKETQEICAAEIYKQKNLTSWEVMTIDKDVRNFQRYCTANQEL</sequence>
<reference evidence="3 4" key="1">
    <citation type="submission" date="2015-01" db="EMBL/GenBank/DDBJ databases">
        <title>Evolution of Trichinella species and genotypes.</title>
        <authorList>
            <person name="Korhonen P.K."/>
            <person name="Edoardo P."/>
            <person name="Giuseppe L.R."/>
            <person name="Gasser R.B."/>
        </authorList>
    </citation>
    <scope>NUCLEOTIDE SEQUENCE [LARGE SCALE GENOMIC DNA]</scope>
    <source>
        <strain evidence="3">ISS120</strain>
    </source>
</reference>
<dbReference type="PANTHER" id="PTHR37984:SF12">
    <property type="entry name" value="RIBONUCLEASE H"/>
    <property type="match status" value="1"/>
</dbReference>
<dbReference type="Gene3D" id="3.30.70.270">
    <property type="match status" value="2"/>
</dbReference>
<organism evidence="3 4">
    <name type="scientific">Trichinella britovi</name>
    <name type="common">Parasitic roundworm</name>
    <dbReference type="NCBI Taxonomy" id="45882"/>
    <lineage>
        <taxon>Eukaryota</taxon>
        <taxon>Metazoa</taxon>
        <taxon>Ecdysozoa</taxon>
        <taxon>Nematoda</taxon>
        <taxon>Enoplea</taxon>
        <taxon>Dorylaimia</taxon>
        <taxon>Trichinellida</taxon>
        <taxon>Trichinellidae</taxon>
        <taxon>Trichinella</taxon>
    </lineage>
</organism>
<protein>
    <recommendedName>
        <fullName evidence="1">RNA-directed DNA polymerase</fullName>
        <ecNumber evidence="1">2.7.7.49</ecNumber>
    </recommendedName>
</protein>
<dbReference type="Proteomes" id="UP000054653">
    <property type="component" value="Unassembled WGS sequence"/>
</dbReference>
<dbReference type="SUPFAM" id="SSF50630">
    <property type="entry name" value="Acid proteases"/>
    <property type="match status" value="1"/>
</dbReference>
<dbReference type="InterPro" id="IPR043502">
    <property type="entry name" value="DNA/RNA_pol_sf"/>
</dbReference>
<dbReference type="InterPro" id="IPR050951">
    <property type="entry name" value="Retrovirus_Pol_polyprotein"/>
</dbReference>
<dbReference type="FunFam" id="3.30.70.270:FF:000020">
    <property type="entry name" value="Transposon Tf2-6 polyprotein-like Protein"/>
    <property type="match status" value="1"/>
</dbReference>
<dbReference type="Gene3D" id="2.40.70.10">
    <property type="entry name" value="Acid Proteases"/>
    <property type="match status" value="1"/>
</dbReference>
<dbReference type="EMBL" id="JYDI01000006">
    <property type="protein sequence ID" value="KRY60376.1"/>
    <property type="molecule type" value="Genomic_DNA"/>
</dbReference>
<dbReference type="STRING" id="45882.A0A0V1DG81"/>
<dbReference type="PANTHER" id="PTHR37984">
    <property type="entry name" value="PROTEIN CBG26694"/>
    <property type="match status" value="1"/>
</dbReference>
<dbReference type="InterPro" id="IPR043128">
    <property type="entry name" value="Rev_trsase/Diguanyl_cyclase"/>
</dbReference>
<dbReference type="SUPFAM" id="SSF56672">
    <property type="entry name" value="DNA/RNA polymerases"/>
    <property type="match status" value="1"/>
</dbReference>
<dbReference type="CDD" id="cd01647">
    <property type="entry name" value="RT_LTR"/>
    <property type="match status" value="1"/>
</dbReference>